<proteinExistence type="predicted"/>
<feature type="region of interest" description="Disordered" evidence="1">
    <location>
        <begin position="109"/>
        <end position="131"/>
    </location>
</feature>
<dbReference type="EMBL" id="KN846974">
    <property type="protein sequence ID" value="KIW77138.1"/>
    <property type="molecule type" value="Genomic_DNA"/>
</dbReference>
<protein>
    <submittedName>
        <fullName evidence="2">Uncharacterized protein</fullName>
    </submittedName>
</protein>
<dbReference type="Proteomes" id="UP000053029">
    <property type="component" value="Unassembled WGS sequence"/>
</dbReference>
<dbReference type="HOGENOM" id="CLU_1927632_0_0_1"/>
<accession>A0A0D2G8W1</accession>
<evidence type="ECO:0000256" key="1">
    <source>
        <dbReference type="SAM" id="MobiDB-lite"/>
    </source>
</evidence>
<evidence type="ECO:0000313" key="2">
    <source>
        <dbReference type="EMBL" id="KIW77138.1"/>
    </source>
</evidence>
<sequence length="131" mass="15223">MCWEALLTIRHWSWDLRYGTRSAPDRGFIPNDSLLDTNEIGALAKDDETTFDLQVDPDLPRDPTPEAIAQMATRSIFGWLRSDGHPMEEKDIWRHSWLNVNYSLDEDDDNLSEEVRDDGAPSPTTREWLYK</sequence>
<dbReference type="GeneID" id="25309074"/>
<evidence type="ECO:0000313" key="3">
    <source>
        <dbReference type="Proteomes" id="UP000053029"/>
    </source>
</evidence>
<dbReference type="VEuPathDB" id="FungiDB:Z517_09584"/>
<reference evidence="2 3" key="1">
    <citation type="submission" date="2015-01" db="EMBL/GenBank/DDBJ databases">
        <title>The Genome Sequence of Fonsecaea pedrosoi CBS 271.37.</title>
        <authorList>
            <consortium name="The Broad Institute Genomics Platform"/>
            <person name="Cuomo C."/>
            <person name="de Hoog S."/>
            <person name="Gorbushina A."/>
            <person name="Stielow B."/>
            <person name="Teixiera M."/>
            <person name="Abouelleil A."/>
            <person name="Chapman S.B."/>
            <person name="Priest M."/>
            <person name="Young S.K."/>
            <person name="Wortman J."/>
            <person name="Nusbaum C."/>
            <person name="Birren B."/>
        </authorList>
    </citation>
    <scope>NUCLEOTIDE SEQUENCE [LARGE SCALE GENOMIC DNA]</scope>
    <source>
        <strain evidence="2 3">CBS 271.37</strain>
    </source>
</reference>
<dbReference type="RefSeq" id="XP_013280946.1">
    <property type="nucleotide sequence ID" value="XM_013425492.1"/>
</dbReference>
<dbReference type="AlphaFoldDB" id="A0A0D2G8W1"/>
<gene>
    <name evidence="2" type="ORF">Z517_09584</name>
</gene>
<keyword evidence="3" id="KW-1185">Reference proteome</keyword>
<name>A0A0D2G8W1_9EURO</name>
<organism evidence="2 3">
    <name type="scientific">Fonsecaea pedrosoi CBS 271.37</name>
    <dbReference type="NCBI Taxonomy" id="1442368"/>
    <lineage>
        <taxon>Eukaryota</taxon>
        <taxon>Fungi</taxon>
        <taxon>Dikarya</taxon>
        <taxon>Ascomycota</taxon>
        <taxon>Pezizomycotina</taxon>
        <taxon>Eurotiomycetes</taxon>
        <taxon>Chaetothyriomycetidae</taxon>
        <taxon>Chaetothyriales</taxon>
        <taxon>Herpotrichiellaceae</taxon>
        <taxon>Fonsecaea</taxon>
    </lineage>
</organism>